<gene>
    <name evidence="10" type="primary">ABSGL_04179.1 scaffold 5169</name>
</gene>
<evidence type="ECO:0000256" key="1">
    <source>
        <dbReference type="ARBA" id="ARBA00004123"/>
    </source>
</evidence>
<reference evidence="10" key="1">
    <citation type="submission" date="2016-04" db="EMBL/GenBank/DDBJ databases">
        <authorList>
            <person name="Evans L.H."/>
            <person name="Alamgir A."/>
            <person name="Owens N."/>
            <person name="Weber N.D."/>
            <person name="Virtaneva K."/>
            <person name="Barbian K."/>
            <person name="Babar A."/>
            <person name="Rosenke K."/>
        </authorList>
    </citation>
    <scope>NUCLEOTIDE SEQUENCE [LARGE SCALE GENOMIC DNA]</scope>
    <source>
        <strain evidence="10">CBS 101.48</strain>
    </source>
</reference>
<keyword evidence="5" id="KW-0963">Cytoplasm</keyword>
<dbReference type="PANTHER" id="PTHR15975:SF0">
    <property type="entry name" value="CCR4-NOT TRANSCRIPTION COMPLEX SUBUNIT 11"/>
    <property type="match status" value="1"/>
</dbReference>
<dbReference type="GO" id="GO:0030014">
    <property type="term" value="C:CCR4-NOT complex"/>
    <property type="evidence" value="ECO:0007669"/>
    <property type="project" value="InterPro"/>
</dbReference>
<name>A0A163JDM9_ABSGL</name>
<sequence length="340" mass="38565">MLVGKVDQSFGTLFQLYKEANHTSTSVFTSACNIFLVFDQTKVVTERLVILYILYAYYAAVPVTENPFLTFFLEFIYGVQLGTRGNWIEQHFVCAILEGDMDKVEPLSPLDVFQYPDVYLATHQPPLALEKWTELKYTTVRMIDDPYIDKATVMAETKAVMAANRTEAIPLDASPDMILSHFLVLVLIRGLELHPRAVDLLPLPPNQLPTLIEMNHFLAVDLVPVLLGGSTADAYLHFLAQPKITCNSLEVIHHLLTTTQQSLPDDFLHTYISNAIRTCELLEGSWQERHVRMVAKFLQSLLERQILPSSDYMIEIKTFCLGFLKIRGVASLFRTVSHEV</sequence>
<comment type="similarity">
    <text evidence="3">Belongs to the CNOT11 family.</text>
</comment>
<dbReference type="OrthoDB" id="10265389at2759"/>
<evidence type="ECO:0000256" key="4">
    <source>
        <dbReference type="ARBA" id="ARBA00014872"/>
    </source>
</evidence>
<dbReference type="GO" id="GO:0005737">
    <property type="term" value="C:cytoplasm"/>
    <property type="evidence" value="ECO:0007669"/>
    <property type="project" value="UniProtKB-SubCell"/>
</dbReference>
<evidence type="ECO:0000256" key="7">
    <source>
        <dbReference type="ARBA" id="ARBA00023158"/>
    </source>
</evidence>
<evidence type="ECO:0000256" key="8">
    <source>
        <dbReference type="ARBA" id="ARBA00023163"/>
    </source>
</evidence>
<keyword evidence="7" id="KW-0943">RNA-mediated gene silencing</keyword>
<keyword evidence="6" id="KW-0805">Transcription regulation</keyword>
<evidence type="ECO:0000256" key="2">
    <source>
        <dbReference type="ARBA" id="ARBA00004496"/>
    </source>
</evidence>
<keyword evidence="8" id="KW-0804">Transcription</keyword>
<dbReference type="GO" id="GO:0005634">
    <property type="term" value="C:nucleus"/>
    <property type="evidence" value="ECO:0007669"/>
    <property type="project" value="UniProtKB-SubCell"/>
</dbReference>
<dbReference type="EMBL" id="LT552278">
    <property type="protein sequence ID" value="SAL98624.1"/>
    <property type="molecule type" value="Genomic_DNA"/>
</dbReference>
<dbReference type="Pfam" id="PF10155">
    <property type="entry name" value="CNOT11"/>
    <property type="match status" value="1"/>
</dbReference>
<dbReference type="GO" id="GO:0031047">
    <property type="term" value="P:regulatory ncRNA-mediated gene silencing"/>
    <property type="evidence" value="ECO:0007669"/>
    <property type="project" value="UniProtKB-KW"/>
</dbReference>
<evidence type="ECO:0000256" key="6">
    <source>
        <dbReference type="ARBA" id="ARBA00023015"/>
    </source>
</evidence>
<dbReference type="PROSITE" id="PS51257">
    <property type="entry name" value="PROKAR_LIPOPROTEIN"/>
    <property type="match status" value="1"/>
</dbReference>
<keyword evidence="11" id="KW-1185">Reference proteome</keyword>
<evidence type="ECO:0000256" key="3">
    <source>
        <dbReference type="ARBA" id="ARBA00008030"/>
    </source>
</evidence>
<proteinExistence type="inferred from homology"/>
<accession>A0A163JDM9</accession>
<evidence type="ECO:0000256" key="9">
    <source>
        <dbReference type="ARBA" id="ARBA00023242"/>
    </source>
</evidence>
<keyword evidence="9" id="KW-0539">Nucleus</keyword>
<dbReference type="InParanoid" id="A0A163JDM9"/>
<evidence type="ECO:0000256" key="5">
    <source>
        <dbReference type="ARBA" id="ARBA00022490"/>
    </source>
</evidence>
<evidence type="ECO:0000313" key="10">
    <source>
        <dbReference type="EMBL" id="SAL98624.1"/>
    </source>
</evidence>
<dbReference type="PANTHER" id="PTHR15975">
    <property type="entry name" value="CCR4-NOT TRANSCRIPTION COMPLEX SUBUNIT 11"/>
    <property type="match status" value="1"/>
</dbReference>
<dbReference type="OMA" id="HFVYCIL"/>
<dbReference type="AlphaFoldDB" id="A0A163JDM9"/>
<dbReference type="InterPro" id="IPR019312">
    <property type="entry name" value="CNOT11"/>
</dbReference>
<dbReference type="STRING" id="4829.A0A163JDM9"/>
<organism evidence="10">
    <name type="scientific">Absidia glauca</name>
    <name type="common">Pin mould</name>
    <dbReference type="NCBI Taxonomy" id="4829"/>
    <lineage>
        <taxon>Eukaryota</taxon>
        <taxon>Fungi</taxon>
        <taxon>Fungi incertae sedis</taxon>
        <taxon>Mucoromycota</taxon>
        <taxon>Mucoromycotina</taxon>
        <taxon>Mucoromycetes</taxon>
        <taxon>Mucorales</taxon>
        <taxon>Cunninghamellaceae</taxon>
        <taxon>Absidia</taxon>
    </lineage>
</organism>
<comment type="subcellular location">
    <subcellularLocation>
        <location evidence="2">Cytoplasm</location>
    </subcellularLocation>
    <subcellularLocation>
        <location evidence="1">Nucleus</location>
    </subcellularLocation>
</comment>
<evidence type="ECO:0000313" key="11">
    <source>
        <dbReference type="Proteomes" id="UP000078561"/>
    </source>
</evidence>
<dbReference type="Proteomes" id="UP000078561">
    <property type="component" value="Unassembled WGS sequence"/>
</dbReference>
<protein>
    <recommendedName>
        <fullName evidence="4">CCR4-NOT transcription complex subunit 11</fullName>
    </recommendedName>
</protein>